<keyword evidence="2" id="KW-0424">Laminin EGF-like domain</keyword>
<organism evidence="6 7">
    <name type="scientific">Pararge aegeria aegeria</name>
    <dbReference type="NCBI Taxonomy" id="348720"/>
    <lineage>
        <taxon>Eukaryota</taxon>
        <taxon>Metazoa</taxon>
        <taxon>Ecdysozoa</taxon>
        <taxon>Arthropoda</taxon>
        <taxon>Hexapoda</taxon>
        <taxon>Insecta</taxon>
        <taxon>Pterygota</taxon>
        <taxon>Neoptera</taxon>
        <taxon>Endopterygota</taxon>
        <taxon>Lepidoptera</taxon>
        <taxon>Glossata</taxon>
        <taxon>Ditrysia</taxon>
        <taxon>Papilionoidea</taxon>
        <taxon>Nymphalidae</taxon>
        <taxon>Satyrinae</taxon>
        <taxon>Satyrini</taxon>
        <taxon>Parargina</taxon>
        <taxon>Pararge</taxon>
    </lineage>
</organism>
<feature type="compositionally biased region" description="Polar residues" evidence="3">
    <location>
        <begin position="178"/>
        <end position="190"/>
    </location>
</feature>
<feature type="chain" id="PRO_5035767270" evidence="4">
    <location>
        <begin position="20"/>
        <end position="190"/>
    </location>
</feature>
<sequence>MARPFIYTYFLSFMSIALAQDYYQTPSIGSQKLATCYNNEGQPQKCVPEFQNAAYNQQMEATNTCGENGVMMYCIQTSAGTSTRYGFFLLKQTLAPLQYEDAETYPSRPGRSDLYKPGSLSGHKINLCTAPSPAKTRSPTSDVIRKWAHTTASSPSETPSLQSSPEFSSPELHGSASHEVTSQADDPSLH</sequence>
<dbReference type="Gene3D" id="2.60.120.260">
    <property type="entry name" value="Galactose-binding domain-like"/>
    <property type="match status" value="1"/>
</dbReference>
<keyword evidence="4" id="KW-0732">Signal</keyword>
<dbReference type="InterPro" id="IPR008211">
    <property type="entry name" value="Laminin_N"/>
</dbReference>
<evidence type="ECO:0000259" key="5">
    <source>
        <dbReference type="PROSITE" id="PS51117"/>
    </source>
</evidence>
<evidence type="ECO:0000256" key="1">
    <source>
        <dbReference type="ARBA" id="ARBA00023157"/>
    </source>
</evidence>
<evidence type="ECO:0000256" key="2">
    <source>
        <dbReference type="ARBA" id="ARBA00023292"/>
    </source>
</evidence>
<dbReference type="PROSITE" id="PS51117">
    <property type="entry name" value="LAMININ_NTER"/>
    <property type="match status" value="1"/>
</dbReference>
<keyword evidence="7" id="KW-1185">Reference proteome</keyword>
<comment type="caution">
    <text evidence="6">The sequence shown here is derived from an EMBL/GenBank/DDBJ whole genome shotgun (WGS) entry which is preliminary data.</text>
</comment>
<keyword evidence="1" id="KW-1015">Disulfide bond</keyword>
<feature type="region of interest" description="Disordered" evidence="3">
    <location>
        <begin position="126"/>
        <end position="190"/>
    </location>
</feature>
<name>A0A8S4QY80_9NEOP</name>
<accession>A0A8S4QY80</accession>
<feature type="domain" description="Laminin N-terminal" evidence="5">
    <location>
        <begin position="42"/>
        <end position="190"/>
    </location>
</feature>
<feature type="compositionally biased region" description="Low complexity" evidence="3">
    <location>
        <begin position="153"/>
        <end position="165"/>
    </location>
</feature>
<dbReference type="EMBL" id="CAKXAJ010019544">
    <property type="protein sequence ID" value="CAH2218416.1"/>
    <property type="molecule type" value="Genomic_DNA"/>
</dbReference>
<dbReference type="Pfam" id="PF00055">
    <property type="entry name" value="Laminin_N"/>
    <property type="match status" value="1"/>
</dbReference>
<evidence type="ECO:0000313" key="7">
    <source>
        <dbReference type="Proteomes" id="UP000838756"/>
    </source>
</evidence>
<feature type="signal peptide" evidence="4">
    <location>
        <begin position="1"/>
        <end position="19"/>
    </location>
</feature>
<evidence type="ECO:0000313" key="6">
    <source>
        <dbReference type="EMBL" id="CAH2218416.1"/>
    </source>
</evidence>
<protein>
    <submittedName>
        <fullName evidence="6">Jg23742 protein</fullName>
    </submittedName>
</protein>
<dbReference type="Proteomes" id="UP000838756">
    <property type="component" value="Unassembled WGS sequence"/>
</dbReference>
<gene>
    <name evidence="6" type="primary">jg23742</name>
    <name evidence="6" type="ORF">PAEG_LOCUS6250</name>
</gene>
<dbReference type="AlphaFoldDB" id="A0A8S4QY80"/>
<dbReference type="OrthoDB" id="7294461at2759"/>
<proteinExistence type="predicted"/>
<evidence type="ECO:0000256" key="4">
    <source>
        <dbReference type="SAM" id="SignalP"/>
    </source>
</evidence>
<evidence type="ECO:0000256" key="3">
    <source>
        <dbReference type="SAM" id="MobiDB-lite"/>
    </source>
</evidence>
<reference evidence="6" key="1">
    <citation type="submission" date="2022-03" db="EMBL/GenBank/DDBJ databases">
        <authorList>
            <person name="Lindestad O."/>
        </authorList>
    </citation>
    <scope>NUCLEOTIDE SEQUENCE</scope>
</reference>